<keyword evidence="7" id="KW-1185">Reference proteome</keyword>
<dbReference type="AlphaFoldDB" id="A0A1Y1IK99"/>
<dbReference type="Proteomes" id="UP000054558">
    <property type="component" value="Unassembled WGS sequence"/>
</dbReference>
<keyword evidence="1" id="KW-0479">Metal-binding</keyword>
<protein>
    <recommendedName>
        <fullName evidence="8">Pseudouridine-5'-phosphate glycosidase</fullName>
    </recommendedName>
</protein>
<evidence type="ECO:0000256" key="1">
    <source>
        <dbReference type="ARBA" id="ARBA00022723"/>
    </source>
</evidence>
<organism evidence="6 7">
    <name type="scientific">Klebsormidium nitens</name>
    <name type="common">Green alga</name>
    <name type="synonym">Ulothrix nitens</name>
    <dbReference type="NCBI Taxonomy" id="105231"/>
    <lineage>
        <taxon>Eukaryota</taxon>
        <taxon>Viridiplantae</taxon>
        <taxon>Streptophyta</taxon>
        <taxon>Klebsormidiophyceae</taxon>
        <taxon>Klebsormidiales</taxon>
        <taxon>Klebsormidiaceae</taxon>
        <taxon>Klebsormidium</taxon>
    </lineage>
</organism>
<keyword evidence="2" id="KW-0378">Hydrolase</keyword>
<dbReference type="SUPFAM" id="SSF110581">
    <property type="entry name" value="Indigoidine synthase A-like"/>
    <property type="match status" value="1"/>
</dbReference>
<dbReference type="GO" id="GO:0005737">
    <property type="term" value="C:cytoplasm"/>
    <property type="evidence" value="ECO:0000318"/>
    <property type="project" value="GO_Central"/>
</dbReference>
<reference evidence="6 7" key="1">
    <citation type="journal article" date="2014" name="Nat. Commun.">
        <title>Klebsormidium flaccidum genome reveals primary factors for plant terrestrial adaptation.</title>
        <authorList>
            <person name="Hori K."/>
            <person name="Maruyama F."/>
            <person name="Fujisawa T."/>
            <person name="Togashi T."/>
            <person name="Yamamoto N."/>
            <person name="Seo M."/>
            <person name="Sato S."/>
            <person name="Yamada T."/>
            <person name="Mori H."/>
            <person name="Tajima N."/>
            <person name="Moriyama T."/>
            <person name="Ikeuchi M."/>
            <person name="Watanabe M."/>
            <person name="Wada H."/>
            <person name="Kobayashi K."/>
            <person name="Saito M."/>
            <person name="Masuda T."/>
            <person name="Sasaki-Sekimoto Y."/>
            <person name="Mashiguchi K."/>
            <person name="Awai K."/>
            <person name="Shimojima M."/>
            <person name="Masuda S."/>
            <person name="Iwai M."/>
            <person name="Nobusawa T."/>
            <person name="Narise T."/>
            <person name="Kondo S."/>
            <person name="Saito H."/>
            <person name="Sato R."/>
            <person name="Murakawa M."/>
            <person name="Ihara Y."/>
            <person name="Oshima-Yamada Y."/>
            <person name="Ohtaka K."/>
            <person name="Satoh M."/>
            <person name="Sonobe K."/>
            <person name="Ishii M."/>
            <person name="Ohtani R."/>
            <person name="Kanamori-Sato M."/>
            <person name="Honoki R."/>
            <person name="Miyazaki D."/>
            <person name="Mochizuki H."/>
            <person name="Umetsu J."/>
            <person name="Higashi K."/>
            <person name="Shibata D."/>
            <person name="Kamiya Y."/>
            <person name="Sato N."/>
            <person name="Nakamura Y."/>
            <person name="Tabata S."/>
            <person name="Ida S."/>
            <person name="Kurokawa K."/>
            <person name="Ohta H."/>
        </authorList>
    </citation>
    <scope>NUCLEOTIDE SEQUENCE [LARGE SCALE GENOMIC DNA]</scope>
    <source>
        <strain evidence="6 7">NIES-2285</strain>
    </source>
</reference>
<dbReference type="Pfam" id="PF04227">
    <property type="entry name" value="Indigoidine_A"/>
    <property type="match status" value="1"/>
</dbReference>
<dbReference type="InterPro" id="IPR022830">
    <property type="entry name" value="Indigdn_synthA-like"/>
</dbReference>
<dbReference type="PANTHER" id="PTHR42909">
    <property type="entry name" value="ZGC:136858"/>
    <property type="match status" value="1"/>
</dbReference>
<evidence type="ECO:0000256" key="5">
    <source>
        <dbReference type="ARBA" id="ARBA00023295"/>
    </source>
</evidence>
<evidence type="ECO:0008006" key="8">
    <source>
        <dbReference type="Google" id="ProtNLM"/>
    </source>
</evidence>
<dbReference type="EMBL" id="DF237444">
    <property type="protein sequence ID" value="GAQ89186.1"/>
    <property type="molecule type" value="Genomic_DNA"/>
</dbReference>
<dbReference type="Gene3D" id="3.40.1790.10">
    <property type="entry name" value="Indigoidine synthase domain"/>
    <property type="match status" value="1"/>
</dbReference>
<sequence length="326" mass="33894">MAVSAQIAMEACNGSAYQVSDPVKRALEAGSPVVALESTIVCHGMPFPQNLKTAREVEDIVRANGAEPATIAIIRGVVHVGLTGAELEDLARRGLSVKKTARRDIAYVVSQKKDGATTVSATMFFAAKVGIPVFVTGGIGGVHRGAESSMDISSDLTELGRTPVAVVCAGVKSILDIPRTLEYLETQGVTVAALGTDEFPAFFTPHSGCKAPSRVNSEMECAELIDANVRLGLGSGIVIGVPIPESDAAASEKVEAAIQRALSEASGKISGADSTPFLLKRVNELSGGASLQANVALVKNNAKIGAQIAWHLATIHRAKTTQLSRL</sequence>
<dbReference type="OMA" id="GVHREWT"/>
<dbReference type="GO" id="GO:0046872">
    <property type="term" value="F:metal ion binding"/>
    <property type="evidence" value="ECO:0007669"/>
    <property type="project" value="UniProtKB-KW"/>
</dbReference>
<evidence type="ECO:0000256" key="3">
    <source>
        <dbReference type="ARBA" id="ARBA00023211"/>
    </source>
</evidence>
<dbReference type="PANTHER" id="PTHR42909:SF1">
    <property type="entry name" value="CARBOHYDRATE KINASE PFKB DOMAIN-CONTAINING PROTEIN"/>
    <property type="match status" value="1"/>
</dbReference>
<dbReference type="HAMAP" id="MF_01876">
    <property type="entry name" value="PsiMP_glycosidase"/>
    <property type="match status" value="1"/>
</dbReference>
<evidence type="ECO:0000313" key="7">
    <source>
        <dbReference type="Proteomes" id="UP000054558"/>
    </source>
</evidence>
<dbReference type="GO" id="GO:0016798">
    <property type="term" value="F:hydrolase activity, acting on glycosyl bonds"/>
    <property type="evidence" value="ECO:0007669"/>
    <property type="project" value="UniProtKB-KW"/>
</dbReference>
<accession>A0A1Y1IK99</accession>
<gene>
    <name evidence="6" type="ORF">KFL_004950050</name>
</gene>
<name>A0A1Y1IK99_KLENI</name>
<dbReference type="OrthoDB" id="198885at2759"/>
<dbReference type="InterPro" id="IPR007342">
    <property type="entry name" value="PsuG"/>
</dbReference>
<proteinExistence type="inferred from homology"/>
<dbReference type="STRING" id="105231.A0A1Y1IK99"/>
<keyword evidence="3" id="KW-0464">Manganese</keyword>
<keyword evidence="5" id="KW-0326">Glycosidase</keyword>
<keyword evidence="4" id="KW-0456">Lyase</keyword>
<evidence type="ECO:0000313" key="6">
    <source>
        <dbReference type="EMBL" id="GAQ89186.1"/>
    </source>
</evidence>
<evidence type="ECO:0000256" key="4">
    <source>
        <dbReference type="ARBA" id="ARBA00023239"/>
    </source>
</evidence>
<dbReference type="GO" id="GO:0004730">
    <property type="term" value="F:pseudouridylate synthase activity"/>
    <property type="evidence" value="ECO:0000318"/>
    <property type="project" value="GO_Central"/>
</dbReference>
<evidence type="ECO:0000256" key="2">
    <source>
        <dbReference type="ARBA" id="ARBA00022801"/>
    </source>
</evidence>